<evidence type="ECO:0000313" key="5">
    <source>
        <dbReference type="EMBL" id="VDP34691.1"/>
    </source>
</evidence>
<accession>A0A183J4J5</accession>
<reference evidence="7" key="1">
    <citation type="submission" date="2016-06" db="UniProtKB">
        <authorList>
            <consortium name="WormBaseParasite"/>
        </authorList>
    </citation>
    <scope>IDENTIFICATION</scope>
</reference>
<feature type="region of interest" description="Disordered" evidence="3">
    <location>
        <begin position="157"/>
        <end position="186"/>
    </location>
</feature>
<keyword evidence="6" id="KW-1185">Reference proteome</keyword>
<dbReference type="GO" id="GO:0003723">
    <property type="term" value="F:RNA binding"/>
    <property type="evidence" value="ECO:0007669"/>
    <property type="project" value="UniProtKB-UniRule"/>
</dbReference>
<evidence type="ECO:0000256" key="2">
    <source>
        <dbReference type="PROSITE-ProRule" id="PRU00176"/>
    </source>
</evidence>
<reference evidence="5 6" key="2">
    <citation type="submission" date="2018-11" db="EMBL/GenBank/DDBJ databases">
        <authorList>
            <consortium name="Pathogen Informatics"/>
        </authorList>
    </citation>
    <scope>NUCLEOTIDE SEQUENCE [LARGE SCALE GENOMIC DNA]</scope>
</reference>
<feature type="compositionally biased region" description="Polar residues" evidence="3">
    <location>
        <begin position="157"/>
        <end position="178"/>
    </location>
</feature>
<feature type="domain" description="RRM" evidence="4">
    <location>
        <begin position="318"/>
        <end position="392"/>
    </location>
</feature>
<feature type="domain" description="RRM" evidence="4">
    <location>
        <begin position="65"/>
        <end position="146"/>
    </location>
</feature>
<dbReference type="AlphaFoldDB" id="A0A183J4J5"/>
<dbReference type="InterPro" id="IPR035979">
    <property type="entry name" value="RBD_domain_sf"/>
</dbReference>
<feature type="domain" description="RRM" evidence="4">
    <location>
        <begin position="239"/>
        <end position="314"/>
    </location>
</feature>
<evidence type="ECO:0000259" key="4">
    <source>
        <dbReference type="PROSITE" id="PS50102"/>
    </source>
</evidence>
<evidence type="ECO:0000256" key="1">
    <source>
        <dbReference type="ARBA" id="ARBA00022884"/>
    </source>
</evidence>
<organism evidence="7">
    <name type="scientific">Soboliphyme baturini</name>
    <dbReference type="NCBI Taxonomy" id="241478"/>
    <lineage>
        <taxon>Eukaryota</taxon>
        <taxon>Metazoa</taxon>
        <taxon>Ecdysozoa</taxon>
        <taxon>Nematoda</taxon>
        <taxon>Enoplea</taxon>
        <taxon>Dorylaimia</taxon>
        <taxon>Dioctophymatida</taxon>
        <taxon>Dioctophymatoidea</taxon>
        <taxon>Soboliphymatidae</taxon>
        <taxon>Soboliphyme</taxon>
    </lineage>
</organism>
<dbReference type="EMBL" id="UZAM01014574">
    <property type="protein sequence ID" value="VDP34691.1"/>
    <property type="molecule type" value="Genomic_DNA"/>
</dbReference>
<dbReference type="Pfam" id="PF00076">
    <property type="entry name" value="RRM_1"/>
    <property type="match status" value="3"/>
</dbReference>
<dbReference type="SMART" id="SM00360">
    <property type="entry name" value="RRM"/>
    <property type="match status" value="3"/>
</dbReference>
<dbReference type="WBParaSite" id="SBAD_0001116901-mRNA-1">
    <property type="protein sequence ID" value="SBAD_0001116901-mRNA-1"/>
    <property type="gene ID" value="SBAD_0001116901"/>
</dbReference>
<evidence type="ECO:0000313" key="6">
    <source>
        <dbReference type="Proteomes" id="UP000270296"/>
    </source>
</evidence>
<dbReference type="PROSITE" id="PS50102">
    <property type="entry name" value="RRM"/>
    <property type="match status" value="3"/>
</dbReference>
<feature type="region of interest" description="Disordered" evidence="3">
    <location>
        <begin position="1"/>
        <end position="52"/>
    </location>
</feature>
<proteinExistence type="predicted"/>
<protein>
    <submittedName>
        <fullName evidence="7">RNA-binding protein 15B</fullName>
    </submittedName>
</protein>
<dbReference type="InterPro" id="IPR012677">
    <property type="entry name" value="Nucleotide-bd_a/b_plait_sf"/>
</dbReference>
<feature type="compositionally biased region" description="Low complexity" evidence="3">
    <location>
        <begin position="19"/>
        <end position="28"/>
    </location>
</feature>
<keyword evidence="1 2" id="KW-0694">RNA-binding</keyword>
<name>A0A183J4J5_9BILA</name>
<sequence length="392" mass="45532">MSSRDKGRGRMPVDRRRGSMSSRYRSISPPLPPPPRMQRKRKPISPNYSSYYRDRFGSHSPEEYKNLRLTNIDPKVSNERLREILDKYFSTFGEMNVKVVRHLEPDDRLAYVNFENPRAAKEAKRRCLASLYPVLGRHLKVDPAGVIRDQDGRFVMRSTSRRSSSPFQLSDSGRYSRNQNDRVDNGYGRYKLQDYDNFGPPSRHESSEYEYANYPPKRRRYSSECSADSNSLEEANSTRTLFVGNLEYDMTLTELKRSFSKFGVIEQVDIKTPNEGPAYAFVRYQNLAMAREAKRSMNGHYVRNLRCKVGYGKPLQSRRLWVGGLGPNTSLAWLEKEFDRFGAIEKIDFIRGDNHAYVLFASTEAAIEGWKKMKGTRIKDGSEFRLLQVHYM</sequence>
<dbReference type="Proteomes" id="UP000270296">
    <property type="component" value="Unassembled WGS sequence"/>
</dbReference>
<dbReference type="Gene3D" id="3.30.70.330">
    <property type="match status" value="3"/>
</dbReference>
<dbReference type="PANTHER" id="PTHR23189">
    <property type="entry name" value="RNA RECOGNITION MOTIF-CONTAINING"/>
    <property type="match status" value="1"/>
</dbReference>
<feature type="compositionally biased region" description="Basic and acidic residues" evidence="3">
    <location>
        <begin position="1"/>
        <end position="17"/>
    </location>
</feature>
<dbReference type="OrthoDB" id="10050565at2759"/>
<gene>
    <name evidence="5" type="ORF">SBAD_LOCUS10793</name>
</gene>
<dbReference type="InterPro" id="IPR000504">
    <property type="entry name" value="RRM_dom"/>
</dbReference>
<evidence type="ECO:0000256" key="3">
    <source>
        <dbReference type="SAM" id="MobiDB-lite"/>
    </source>
</evidence>
<evidence type="ECO:0000313" key="7">
    <source>
        <dbReference type="WBParaSite" id="SBAD_0001116901-mRNA-1"/>
    </source>
</evidence>
<dbReference type="SUPFAM" id="SSF54928">
    <property type="entry name" value="RNA-binding domain, RBD"/>
    <property type="match status" value="2"/>
</dbReference>